<feature type="non-terminal residue" evidence="1">
    <location>
        <position position="152"/>
    </location>
</feature>
<accession>A0A4Z0A2R0</accession>
<sequence>MQCSDLYDIICNSPDLEILDLQGAITSILPPQPRITLNHLQKLSITESPWNMVHPFLACLDIPATCNFTFLIANPTPQSNDHVLTSALPADLTHLRPLHGATKLLLGAPNTMALCGSNGRSTFELFSTWVVDPPRFFEHSLLALAHAFPLSA</sequence>
<organism evidence="1 2">
    <name type="scientific">Hericium alpestre</name>
    <dbReference type="NCBI Taxonomy" id="135208"/>
    <lineage>
        <taxon>Eukaryota</taxon>
        <taxon>Fungi</taxon>
        <taxon>Dikarya</taxon>
        <taxon>Basidiomycota</taxon>
        <taxon>Agaricomycotina</taxon>
        <taxon>Agaricomycetes</taxon>
        <taxon>Russulales</taxon>
        <taxon>Hericiaceae</taxon>
        <taxon>Hericium</taxon>
    </lineage>
</organism>
<gene>
    <name evidence="1" type="ORF">EWM64_g3852</name>
</gene>
<keyword evidence="2" id="KW-1185">Reference proteome</keyword>
<name>A0A4Z0A2R0_9AGAM</name>
<reference evidence="1 2" key="1">
    <citation type="submission" date="2019-02" db="EMBL/GenBank/DDBJ databases">
        <title>Genome sequencing of the rare red list fungi Hericium alpestre (H. flagellum).</title>
        <authorList>
            <person name="Buettner E."/>
            <person name="Kellner H."/>
        </authorList>
    </citation>
    <scope>NUCLEOTIDE SEQUENCE [LARGE SCALE GENOMIC DNA]</scope>
    <source>
        <strain evidence="1 2">DSM 108284</strain>
    </source>
</reference>
<comment type="caution">
    <text evidence="1">The sequence shown here is derived from an EMBL/GenBank/DDBJ whole genome shotgun (WGS) entry which is preliminary data.</text>
</comment>
<evidence type="ECO:0000313" key="1">
    <source>
        <dbReference type="EMBL" id="TFY80159.1"/>
    </source>
</evidence>
<proteinExistence type="predicted"/>
<dbReference type="OrthoDB" id="3193283at2759"/>
<protein>
    <submittedName>
        <fullName evidence="1">Uncharacterized protein</fullName>
    </submittedName>
</protein>
<dbReference type="Proteomes" id="UP000298061">
    <property type="component" value="Unassembled WGS sequence"/>
</dbReference>
<dbReference type="AlphaFoldDB" id="A0A4Z0A2R0"/>
<dbReference type="EMBL" id="SFCI01000382">
    <property type="protein sequence ID" value="TFY80159.1"/>
    <property type="molecule type" value="Genomic_DNA"/>
</dbReference>
<evidence type="ECO:0000313" key="2">
    <source>
        <dbReference type="Proteomes" id="UP000298061"/>
    </source>
</evidence>